<feature type="binding site" evidence="11">
    <location>
        <position position="414"/>
    </location>
    <ligand>
        <name>Zn(2+)</name>
        <dbReference type="ChEBI" id="CHEBI:29105"/>
        <label>1</label>
    </ligand>
</feature>
<accession>A0A2M7KAY9</accession>
<dbReference type="NCBIfam" id="TIGR00595">
    <property type="entry name" value="priA"/>
    <property type="match status" value="1"/>
</dbReference>
<reference evidence="18 19" key="3">
    <citation type="submission" date="2017-09" db="EMBL/GenBank/DDBJ databases">
        <title>Depth-based differentiation of microbial function through sediment-hosted aquifers and enrichment of novel symbionts in the deep terrestrial subsurface.</title>
        <authorList>
            <person name="Probst A.J."/>
            <person name="Ladd B."/>
            <person name="Jarett J.K."/>
            <person name="Geller-Mcgrath D.E."/>
            <person name="Sieber C.M."/>
            <person name="Emerson J.B."/>
            <person name="Anantharaman K."/>
            <person name="Thomas B.C."/>
            <person name="Malmstrom R."/>
            <person name="Stieglmeier M."/>
            <person name="Klingl A."/>
            <person name="Woyke T."/>
            <person name="Ryan C.M."/>
            <person name="Banfield J.F."/>
        </authorList>
    </citation>
    <scope>NUCLEOTIDE SEQUENCE [LARGE SCALE GENOMIC DNA]</scope>
    <source>
        <strain evidence="15">CG_4_10_14_3_um_filter_34_13</strain>
        <strain evidence="16">CG_4_9_14_3_um_filter_33_16</strain>
    </source>
</reference>
<dbReference type="HAMAP" id="MF_00983">
    <property type="entry name" value="PriA"/>
    <property type="match status" value="1"/>
</dbReference>
<keyword evidence="3 11" id="KW-0479">Metal-binding</keyword>
<keyword evidence="1 11" id="KW-0639">Primosome</keyword>
<evidence type="ECO:0000256" key="9">
    <source>
        <dbReference type="ARBA" id="ARBA00023125"/>
    </source>
</evidence>
<dbReference type="GO" id="GO:0016787">
    <property type="term" value="F:hydrolase activity"/>
    <property type="evidence" value="ECO:0007669"/>
    <property type="project" value="UniProtKB-KW"/>
</dbReference>
<dbReference type="PROSITE" id="PS51192">
    <property type="entry name" value="HELICASE_ATP_BIND_1"/>
    <property type="match status" value="1"/>
</dbReference>
<protein>
    <recommendedName>
        <fullName evidence="11">Replication restart protein PriA</fullName>
    </recommendedName>
    <alternativeName>
        <fullName evidence="11">ATP-dependent DNA helicase PriA</fullName>
        <ecNumber evidence="11">5.6.2.4</ecNumber>
    </alternativeName>
    <alternativeName>
        <fullName evidence="11">DNA 3'-5' helicase PriA</fullName>
    </alternativeName>
</protein>
<comment type="subunit">
    <text evidence="11">Component of the replication restart primosome.</text>
</comment>
<evidence type="ECO:0000313" key="14">
    <source>
        <dbReference type="EMBL" id="PIX35296.1"/>
    </source>
</evidence>
<gene>
    <name evidence="11 14" type="primary">priA</name>
    <name evidence="13" type="ORF">AUK42_03250</name>
    <name evidence="16" type="ORF">CO097_07310</name>
    <name evidence="15" type="ORF">COZ07_00785</name>
    <name evidence="14" type="ORF">COZ58_00470</name>
</gene>
<evidence type="ECO:0000256" key="10">
    <source>
        <dbReference type="ARBA" id="ARBA00023235"/>
    </source>
</evidence>
<dbReference type="Pfam" id="PF17764">
    <property type="entry name" value="PriA_3primeBD"/>
    <property type="match status" value="1"/>
</dbReference>
<organism evidence="13 17">
    <name type="scientific">Candidatus Infernicultor aquiphilus</name>
    <dbReference type="NCBI Taxonomy" id="1805029"/>
    <lineage>
        <taxon>Bacteria</taxon>
        <taxon>Pseudomonadati</taxon>
        <taxon>Atribacterota</taxon>
        <taxon>Candidatus Phoenicimicrobiia</taxon>
        <taxon>Candidatus Pheonicimicrobiales</taxon>
        <taxon>Candidatus Phoenicimicrobiaceae</taxon>
        <taxon>Candidatus Infernicultor</taxon>
    </lineage>
</organism>
<reference evidence="14" key="2">
    <citation type="submission" date="2017-09" db="EMBL/GenBank/DDBJ databases">
        <title>Depth-based differentiation of microbial function through sediment-hosted aquifers and enrichment of novel symbionts in the deep terrestrial subsurface.</title>
        <authorList>
            <person name="Probst A.J."/>
            <person name="Ladd B."/>
            <person name="Jarett J.K."/>
            <person name="Geller-Mcgrath D.E."/>
            <person name="Sieber C.M.K."/>
            <person name="Emerson J.B."/>
            <person name="Anantharaman K."/>
            <person name="Thomas B.C."/>
            <person name="Malmstrom R."/>
            <person name="Stieglmeier M."/>
            <person name="Klingl A."/>
            <person name="Woyke T."/>
            <person name="Ryan C.M."/>
            <person name="Banfield J.F."/>
        </authorList>
    </citation>
    <scope>NUCLEOTIDE SEQUENCE</scope>
    <source>
        <strain evidence="14">CG_4_8_14_3_um_filter_34_18</strain>
    </source>
</reference>
<dbReference type="EMBL" id="MNYY01000061">
    <property type="protein sequence ID" value="OIP71684.1"/>
    <property type="molecule type" value="Genomic_DNA"/>
</dbReference>
<feature type="binding site" evidence="11">
    <location>
        <position position="398"/>
    </location>
    <ligand>
        <name>Zn(2+)</name>
        <dbReference type="ChEBI" id="CHEBI:29105"/>
        <label>2</label>
    </ligand>
</feature>
<evidence type="ECO:0000256" key="11">
    <source>
        <dbReference type="HAMAP-Rule" id="MF_00983"/>
    </source>
</evidence>
<dbReference type="InterPro" id="IPR042115">
    <property type="entry name" value="PriA_3primeBD_sf"/>
</dbReference>
<dbReference type="Gene3D" id="3.40.1440.60">
    <property type="entry name" value="PriA, 3(prime) DNA-binding domain"/>
    <property type="match status" value="1"/>
</dbReference>
<dbReference type="GO" id="GO:0006302">
    <property type="term" value="P:double-strand break repair"/>
    <property type="evidence" value="ECO:0007669"/>
    <property type="project" value="InterPro"/>
</dbReference>
<feature type="binding site" evidence="11">
    <location>
        <position position="368"/>
    </location>
    <ligand>
        <name>Zn(2+)</name>
        <dbReference type="ChEBI" id="CHEBI:29105"/>
        <label>1</label>
    </ligand>
</feature>
<comment type="catalytic activity">
    <reaction evidence="11">
        <text>Couples ATP hydrolysis with the unwinding of duplex DNA by translocating in the 3'-5' direction.</text>
        <dbReference type="EC" id="5.6.2.4"/>
    </reaction>
</comment>
<dbReference type="STRING" id="1805029.AUK42_03250"/>
<evidence type="ECO:0000313" key="19">
    <source>
        <dbReference type="Proteomes" id="UP000230646"/>
    </source>
</evidence>
<evidence type="ECO:0000256" key="8">
    <source>
        <dbReference type="ARBA" id="ARBA00022840"/>
    </source>
</evidence>
<dbReference type="Proteomes" id="UP000230646">
    <property type="component" value="Unassembled WGS sequence"/>
</dbReference>
<dbReference type="Proteomes" id="UP000228560">
    <property type="component" value="Unassembled WGS sequence"/>
</dbReference>
<evidence type="ECO:0000313" key="16">
    <source>
        <dbReference type="EMBL" id="PJB55707.1"/>
    </source>
</evidence>
<accession>A0A2M8C9H0</accession>
<name>A0A1J5GHE0_9BACT</name>
<dbReference type="InterPro" id="IPR041236">
    <property type="entry name" value="PriA_C"/>
</dbReference>
<feature type="domain" description="Helicase ATP-binding" evidence="12">
    <location>
        <begin position="142"/>
        <end position="308"/>
    </location>
</feature>
<accession>A0A1J5GHE0</accession>
<dbReference type="EC" id="5.6.2.4" evidence="11"/>
<dbReference type="Gene3D" id="3.40.50.300">
    <property type="entry name" value="P-loop containing nucleotide triphosphate hydrolases"/>
    <property type="match status" value="2"/>
</dbReference>
<comment type="function">
    <text evidence="11">Initiates the restart of stalled replication forks, which reloads the replicative helicase on sites other than the origin of replication. Recognizes and binds to abandoned replication forks and remodels them to uncover a helicase loading site. Promotes assembly of the primosome at these replication forks.</text>
</comment>
<reference evidence="13 17" key="1">
    <citation type="journal article" date="2016" name="Environ. Microbiol.">
        <title>Genomic resolution of a cold subsurface aquifer community provides metabolic insights for novel microbes adapted to high CO concentrations.</title>
        <authorList>
            <person name="Probst A.J."/>
            <person name="Castelle C.J."/>
            <person name="Singh A."/>
            <person name="Brown C.T."/>
            <person name="Anantharaman K."/>
            <person name="Sharon I."/>
            <person name="Hug L.A."/>
            <person name="Burstein D."/>
            <person name="Emerson J.B."/>
            <person name="Thomas B.C."/>
            <person name="Banfield J.F."/>
        </authorList>
    </citation>
    <scope>NUCLEOTIDE SEQUENCE [LARGE SCALE GENOMIC DNA]</scope>
    <source>
        <strain evidence="13">CG2_30_33_13</strain>
    </source>
</reference>
<keyword evidence="10 11" id="KW-0413">Isomerase</keyword>
<evidence type="ECO:0000256" key="5">
    <source>
        <dbReference type="ARBA" id="ARBA00022801"/>
    </source>
</evidence>
<dbReference type="GO" id="GO:0005524">
    <property type="term" value="F:ATP binding"/>
    <property type="evidence" value="ECO:0007669"/>
    <property type="project" value="UniProtKB-UniRule"/>
</dbReference>
<dbReference type="Pfam" id="PF18074">
    <property type="entry name" value="PriA_C"/>
    <property type="match status" value="1"/>
</dbReference>
<comment type="cofactor">
    <cofactor evidence="11">
        <name>Zn(2+)</name>
        <dbReference type="ChEBI" id="CHEBI:29105"/>
    </cofactor>
    <text evidence="11">Binds 2 zinc ions per subunit.</text>
</comment>
<evidence type="ECO:0000259" key="12">
    <source>
        <dbReference type="PROSITE" id="PS51192"/>
    </source>
</evidence>
<feature type="binding site" evidence="11">
    <location>
        <position position="380"/>
    </location>
    <ligand>
        <name>Zn(2+)</name>
        <dbReference type="ChEBI" id="CHEBI:29105"/>
        <label>2</label>
    </ligand>
</feature>
<evidence type="ECO:0000256" key="4">
    <source>
        <dbReference type="ARBA" id="ARBA00022741"/>
    </source>
</evidence>
<evidence type="ECO:0000256" key="3">
    <source>
        <dbReference type="ARBA" id="ARBA00022723"/>
    </source>
</evidence>
<evidence type="ECO:0000313" key="18">
    <source>
        <dbReference type="Proteomes" id="UP000228560"/>
    </source>
</evidence>
<dbReference type="EMBL" id="PFKO01000024">
    <property type="protein sequence ID" value="PIY33817.1"/>
    <property type="molecule type" value="Genomic_DNA"/>
</dbReference>
<feature type="binding site" evidence="11">
    <location>
        <position position="371"/>
    </location>
    <ligand>
        <name>Zn(2+)</name>
        <dbReference type="ChEBI" id="CHEBI:29105"/>
        <label>1</label>
    </ligand>
</feature>
<keyword evidence="9 11" id="KW-0238">DNA-binding</keyword>
<dbReference type="PANTHER" id="PTHR30580">
    <property type="entry name" value="PRIMOSOMAL PROTEIN N"/>
    <property type="match status" value="1"/>
</dbReference>
<feature type="binding site" evidence="11">
    <location>
        <position position="401"/>
    </location>
    <ligand>
        <name>Zn(2+)</name>
        <dbReference type="ChEBI" id="CHEBI:29105"/>
        <label>2</label>
    </ligand>
</feature>
<dbReference type="InterPro" id="IPR005259">
    <property type="entry name" value="PriA"/>
</dbReference>
<dbReference type="PANTHER" id="PTHR30580:SF0">
    <property type="entry name" value="PRIMOSOMAL PROTEIN N"/>
    <property type="match status" value="1"/>
</dbReference>
<keyword evidence="6 11" id="KW-0347">Helicase</keyword>
<evidence type="ECO:0000256" key="6">
    <source>
        <dbReference type="ARBA" id="ARBA00022806"/>
    </source>
</evidence>
<evidence type="ECO:0000313" key="15">
    <source>
        <dbReference type="EMBL" id="PIY33817.1"/>
    </source>
</evidence>
<proteinExistence type="inferred from homology"/>
<evidence type="ECO:0000256" key="7">
    <source>
        <dbReference type="ARBA" id="ARBA00022833"/>
    </source>
</evidence>
<keyword evidence="2 11" id="KW-0235">DNA replication</keyword>
<evidence type="ECO:0000313" key="13">
    <source>
        <dbReference type="EMBL" id="OIP71684.1"/>
    </source>
</evidence>
<dbReference type="GO" id="GO:0006270">
    <property type="term" value="P:DNA replication initiation"/>
    <property type="evidence" value="ECO:0007669"/>
    <property type="project" value="TreeGrafter"/>
</dbReference>
<dbReference type="GO" id="GO:0043138">
    <property type="term" value="F:3'-5' DNA helicase activity"/>
    <property type="evidence" value="ECO:0007669"/>
    <property type="project" value="UniProtKB-EC"/>
</dbReference>
<dbReference type="GO" id="GO:0006269">
    <property type="term" value="P:DNA replication, synthesis of primer"/>
    <property type="evidence" value="ECO:0007669"/>
    <property type="project" value="UniProtKB-KW"/>
</dbReference>
<dbReference type="GO" id="GO:1990077">
    <property type="term" value="C:primosome complex"/>
    <property type="evidence" value="ECO:0007669"/>
    <property type="project" value="UniProtKB-UniRule"/>
</dbReference>
<keyword evidence="8 11" id="KW-0067">ATP-binding</keyword>
<dbReference type="EMBL" id="PFIP01000011">
    <property type="protein sequence ID" value="PIX35296.1"/>
    <property type="molecule type" value="Genomic_DNA"/>
</dbReference>
<comment type="caution">
    <text evidence="13">The sequence shown here is derived from an EMBL/GenBank/DDBJ whole genome shotgun (WGS) entry which is preliminary data.</text>
</comment>
<dbReference type="GO" id="GO:0003677">
    <property type="term" value="F:DNA binding"/>
    <property type="evidence" value="ECO:0007669"/>
    <property type="project" value="UniProtKB-UniRule"/>
</dbReference>
<dbReference type="SUPFAM" id="SSF52540">
    <property type="entry name" value="P-loop containing nucleoside triphosphate hydrolases"/>
    <property type="match status" value="2"/>
</dbReference>
<feature type="binding site" evidence="11">
    <location>
        <position position="411"/>
    </location>
    <ligand>
        <name>Zn(2+)</name>
        <dbReference type="ChEBI" id="CHEBI:29105"/>
        <label>1</label>
    </ligand>
</feature>
<dbReference type="InterPro" id="IPR014001">
    <property type="entry name" value="Helicase_ATP-bd"/>
</dbReference>
<dbReference type="EMBL" id="PFTV01000186">
    <property type="protein sequence ID" value="PJB55707.1"/>
    <property type="molecule type" value="Genomic_DNA"/>
</dbReference>
<keyword evidence="4 11" id="KW-0547">Nucleotide-binding</keyword>
<dbReference type="InterPro" id="IPR041222">
    <property type="entry name" value="PriA_3primeBD"/>
</dbReference>
<dbReference type="GO" id="GO:0006310">
    <property type="term" value="P:DNA recombination"/>
    <property type="evidence" value="ECO:0007669"/>
    <property type="project" value="InterPro"/>
</dbReference>
<sequence>MYGEKKYAEIVILEYNFNKVFHYCIPPDLRDQIAIGMRVLIPFRNKVTTGCLVGFLSESNIKNLKNILQIVDKKPLLTPQVVRLTKWISNYYLCSWEKTLNYVMPKTRKAWLNKFDKIDLPPLKHCLSEDTKSPDKESIEKIIQKQKFQVILMRSNDFTRRVEFYFNCIRRVLEKGKQTIILAPTESHLSELARLLEKEFKDNMVVFDEKIDQKAKYFQWIKIRNSQVDIALGMRSAIFVPFDKLGLIIVDRENSSLYKEERAPRYNAREVALKRAELEKIPLILSSETPSLESYQNVLQKNYLGVDLISPAQDENLLKNKIIDMTKEKSKKKIISYELQEAILRSLKRKKQMVLFLNKRGFSSFMICNQCGYIPKCSDCNISLSYHLNIQKQAQLVCHNCGKKTEVMKVCSKCGSKDIRPLGMGTQKLESEIKKMFPRAKIRRLDRDSLIKNDDYRQILEEFKKGDIDILIGTQMVLKGADFSNTDLIGIISADTLLNLPDYRSGEKTFQLLSEVISSFKKISSPKEVIIQTFNPEHHCIIAIKEQDYHYFYQKEVELRKELNYPPFTHIIKIEIKGEEKETVKQRAKHLIDYLNSIPKIKEAPEFKLLGAENMVLRKSKNHFQVQFIIKVKDLEKFNQAFKEGYDKMLLSHFDQENKLIIDVDPVKML</sequence>
<evidence type="ECO:0000256" key="1">
    <source>
        <dbReference type="ARBA" id="ARBA00022515"/>
    </source>
</evidence>
<dbReference type="AlphaFoldDB" id="A0A1J5GHE0"/>
<dbReference type="Proteomes" id="UP000231493">
    <property type="component" value="Unassembled WGS sequence"/>
</dbReference>
<feature type="binding site" evidence="11">
    <location>
        <position position="377"/>
    </location>
    <ligand>
        <name>Zn(2+)</name>
        <dbReference type="ChEBI" id="CHEBI:29105"/>
        <label>2</label>
    </ligand>
</feature>
<comment type="catalytic activity">
    <reaction evidence="11">
        <text>ATP + H2O = ADP + phosphate + H(+)</text>
        <dbReference type="Rhea" id="RHEA:13065"/>
        <dbReference type="ChEBI" id="CHEBI:15377"/>
        <dbReference type="ChEBI" id="CHEBI:15378"/>
        <dbReference type="ChEBI" id="CHEBI:30616"/>
        <dbReference type="ChEBI" id="CHEBI:43474"/>
        <dbReference type="ChEBI" id="CHEBI:456216"/>
        <dbReference type="EC" id="5.6.2.4"/>
    </reaction>
</comment>
<dbReference type="Proteomes" id="UP000182763">
    <property type="component" value="Unassembled WGS sequence"/>
</dbReference>
<comment type="similarity">
    <text evidence="11">Belongs to the helicase family. PriA subfamily.</text>
</comment>
<evidence type="ECO:0000256" key="2">
    <source>
        <dbReference type="ARBA" id="ARBA00022705"/>
    </source>
</evidence>
<evidence type="ECO:0000313" key="17">
    <source>
        <dbReference type="Proteomes" id="UP000182763"/>
    </source>
</evidence>
<keyword evidence="7 11" id="KW-0862">Zinc</keyword>
<dbReference type="InterPro" id="IPR027417">
    <property type="entry name" value="P-loop_NTPase"/>
</dbReference>
<keyword evidence="5 11" id="KW-0378">Hydrolase</keyword>
<accession>A0A2M7PU79</accession>
<dbReference type="GO" id="GO:0008270">
    <property type="term" value="F:zinc ion binding"/>
    <property type="evidence" value="ECO:0007669"/>
    <property type="project" value="UniProtKB-UniRule"/>
</dbReference>